<protein>
    <submittedName>
        <fullName evidence="1">Uncharacterized protein</fullName>
    </submittedName>
</protein>
<sequence>MLELKFQNNQEEVSNILKLRKGGKAILKIKKITGLPLSLVKKVLIVEGKKGEILAQFGEWYYKFGKELSTNSTVKLEHLKGKAIKTFFKIL</sequence>
<dbReference type="EMBL" id="LAZR01007781">
    <property type="protein sequence ID" value="KKM83001.1"/>
    <property type="molecule type" value="Genomic_DNA"/>
</dbReference>
<reference evidence="1" key="1">
    <citation type="journal article" date="2015" name="Nature">
        <title>Complex archaea that bridge the gap between prokaryotes and eukaryotes.</title>
        <authorList>
            <person name="Spang A."/>
            <person name="Saw J.H."/>
            <person name="Jorgensen S.L."/>
            <person name="Zaremba-Niedzwiedzka K."/>
            <person name="Martijn J."/>
            <person name="Lind A.E."/>
            <person name="van Eijk R."/>
            <person name="Schleper C."/>
            <person name="Guy L."/>
            <person name="Ettema T.J."/>
        </authorList>
    </citation>
    <scope>NUCLEOTIDE SEQUENCE</scope>
</reference>
<gene>
    <name evidence="1" type="ORF">LCGC14_1313870</name>
</gene>
<evidence type="ECO:0000313" key="1">
    <source>
        <dbReference type="EMBL" id="KKM83001.1"/>
    </source>
</evidence>
<feature type="non-terminal residue" evidence="1">
    <location>
        <position position="91"/>
    </location>
</feature>
<accession>A0A0F9L6N2</accession>
<dbReference type="AlphaFoldDB" id="A0A0F9L6N2"/>
<organism evidence="1">
    <name type="scientific">marine sediment metagenome</name>
    <dbReference type="NCBI Taxonomy" id="412755"/>
    <lineage>
        <taxon>unclassified sequences</taxon>
        <taxon>metagenomes</taxon>
        <taxon>ecological metagenomes</taxon>
    </lineage>
</organism>
<name>A0A0F9L6N2_9ZZZZ</name>
<proteinExistence type="predicted"/>
<comment type="caution">
    <text evidence="1">The sequence shown here is derived from an EMBL/GenBank/DDBJ whole genome shotgun (WGS) entry which is preliminary data.</text>
</comment>